<feature type="transmembrane region" description="Helical" evidence="7">
    <location>
        <begin position="94"/>
        <end position="113"/>
    </location>
</feature>
<name>A0A9D1KWN5_9FIRM</name>
<keyword evidence="3" id="KW-1003">Cell membrane</keyword>
<feature type="transmembrane region" description="Helical" evidence="7">
    <location>
        <begin position="152"/>
        <end position="173"/>
    </location>
</feature>
<dbReference type="AlphaFoldDB" id="A0A9D1KWN5"/>
<dbReference type="Pfam" id="PF03601">
    <property type="entry name" value="Cons_hypoth698"/>
    <property type="match status" value="1"/>
</dbReference>
<evidence type="ECO:0000256" key="5">
    <source>
        <dbReference type="ARBA" id="ARBA00022989"/>
    </source>
</evidence>
<gene>
    <name evidence="8" type="ORF">IAD12_08835</name>
</gene>
<evidence type="ECO:0000256" key="3">
    <source>
        <dbReference type="ARBA" id="ARBA00022475"/>
    </source>
</evidence>
<accession>A0A9D1KWN5</accession>
<keyword evidence="6 7" id="KW-0472">Membrane</keyword>
<evidence type="ECO:0000313" key="8">
    <source>
        <dbReference type="EMBL" id="HIU00326.1"/>
    </source>
</evidence>
<dbReference type="PANTHER" id="PTHR30106">
    <property type="entry name" value="INNER MEMBRANE PROTEIN YEIH-RELATED"/>
    <property type="match status" value="1"/>
</dbReference>
<organism evidence="8 9">
    <name type="scientific">Candidatus Allocopromorpha excrementavium</name>
    <dbReference type="NCBI Taxonomy" id="2840741"/>
    <lineage>
        <taxon>Bacteria</taxon>
        <taxon>Bacillati</taxon>
        <taxon>Bacillota</taxon>
        <taxon>Clostridia</taxon>
        <taxon>Eubacteriales</taxon>
        <taxon>Eubacteriaceae</taxon>
        <taxon>Eubacteriaceae incertae sedis</taxon>
        <taxon>Candidatus Allocopromorpha</taxon>
    </lineage>
</organism>
<proteinExistence type="inferred from homology"/>
<comment type="subcellular location">
    <subcellularLocation>
        <location evidence="1">Cell membrane</location>
        <topology evidence="1">Multi-pass membrane protein</topology>
    </subcellularLocation>
</comment>
<dbReference type="Proteomes" id="UP000824159">
    <property type="component" value="Unassembled WGS sequence"/>
</dbReference>
<evidence type="ECO:0000256" key="6">
    <source>
        <dbReference type="ARBA" id="ARBA00023136"/>
    </source>
</evidence>
<feature type="transmembrane region" description="Helical" evidence="7">
    <location>
        <begin position="260"/>
        <end position="281"/>
    </location>
</feature>
<feature type="transmembrane region" description="Helical" evidence="7">
    <location>
        <begin position="324"/>
        <end position="344"/>
    </location>
</feature>
<dbReference type="EMBL" id="DVLX01000103">
    <property type="protein sequence ID" value="HIU00326.1"/>
    <property type="molecule type" value="Genomic_DNA"/>
</dbReference>
<keyword evidence="4 7" id="KW-0812">Transmembrane</keyword>
<keyword evidence="5 7" id="KW-1133">Transmembrane helix</keyword>
<comment type="similarity">
    <text evidence="2">Belongs to the UPF0324 family.</text>
</comment>
<reference evidence="8" key="2">
    <citation type="journal article" date="2021" name="PeerJ">
        <title>Extensive microbial diversity within the chicken gut microbiome revealed by metagenomics and culture.</title>
        <authorList>
            <person name="Gilroy R."/>
            <person name="Ravi A."/>
            <person name="Getino M."/>
            <person name="Pursley I."/>
            <person name="Horton D.L."/>
            <person name="Alikhan N.F."/>
            <person name="Baker D."/>
            <person name="Gharbi K."/>
            <person name="Hall N."/>
            <person name="Watson M."/>
            <person name="Adriaenssens E.M."/>
            <person name="Foster-Nyarko E."/>
            <person name="Jarju S."/>
            <person name="Secka A."/>
            <person name="Antonio M."/>
            <person name="Oren A."/>
            <person name="Chaudhuri R.R."/>
            <person name="La Ragione R."/>
            <person name="Hildebrand F."/>
            <person name="Pallen M.J."/>
        </authorList>
    </citation>
    <scope>NUCLEOTIDE SEQUENCE</scope>
    <source>
        <strain evidence="8">CHK176-22527</strain>
    </source>
</reference>
<feature type="transmembrane region" description="Helical" evidence="7">
    <location>
        <begin position="12"/>
        <end position="30"/>
    </location>
</feature>
<dbReference type="GO" id="GO:0005886">
    <property type="term" value="C:plasma membrane"/>
    <property type="evidence" value="ECO:0007669"/>
    <property type="project" value="UniProtKB-SubCell"/>
</dbReference>
<feature type="transmembrane region" description="Helical" evidence="7">
    <location>
        <begin position="125"/>
        <end position="146"/>
    </location>
</feature>
<sequence>MDKKKNRFFEAKTVPGIIACLIIAVPAWLLGLKFPIIGGPVFGILMGMILAFFKRPALFDTGIKFTSKYILQYSIILLGFEMNLFNVIRVGGQSLLVMIFTLTASFVTAYFIGKTLKIDGKTTTLIGVGTSICGGSAIAATAPVIQAKDEDVAQSISTIFLFNIIAVFIFPPLGHLFGLSDTGFGMWAGTAINDTSSVVAAGASWSSAAGNNTALAFATIVKLTRTLMIVPITLVLAIYTAKKLSKKAASADEGENSFRFIKVFPWFVLGFVLTAVLNTFLPIPASVSETLVQIGKFMIVMAMTAIGLNTDLKKLLTNGLKPICLGLCCWFIVAAVSLIVQHFIGII</sequence>
<reference evidence="8" key="1">
    <citation type="submission" date="2020-10" db="EMBL/GenBank/DDBJ databases">
        <authorList>
            <person name="Gilroy R."/>
        </authorList>
    </citation>
    <scope>NUCLEOTIDE SEQUENCE</scope>
    <source>
        <strain evidence="8">CHK176-22527</strain>
    </source>
</reference>
<feature type="transmembrane region" description="Helical" evidence="7">
    <location>
        <begin position="214"/>
        <end position="239"/>
    </location>
</feature>
<dbReference type="InterPro" id="IPR018383">
    <property type="entry name" value="UPF0324_pro"/>
</dbReference>
<dbReference type="PANTHER" id="PTHR30106:SF1">
    <property type="entry name" value="UPF0324 MEMBRANE PROTEIN FN0533"/>
    <property type="match status" value="1"/>
</dbReference>
<evidence type="ECO:0000256" key="4">
    <source>
        <dbReference type="ARBA" id="ARBA00022692"/>
    </source>
</evidence>
<evidence type="ECO:0000256" key="2">
    <source>
        <dbReference type="ARBA" id="ARBA00007977"/>
    </source>
</evidence>
<evidence type="ECO:0000256" key="7">
    <source>
        <dbReference type="SAM" id="Phobius"/>
    </source>
</evidence>
<feature type="transmembrane region" description="Helical" evidence="7">
    <location>
        <begin position="293"/>
        <end position="312"/>
    </location>
</feature>
<protein>
    <submittedName>
        <fullName evidence="8">YeiH family putative sulfate export transporter</fullName>
    </submittedName>
</protein>
<evidence type="ECO:0000313" key="9">
    <source>
        <dbReference type="Proteomes" id="UP000824159"/>
    </source>
</evidence>
<comment type="caution">
    <text evidence="8">The sequence shown here is derived from an EMBL/GenBank/DDBJ whole genome shotgun (WGS) entry which is preliminary data.</text>
</comment>
<feature type="transmembrane region" description="Helical" evidence="7">
    <location>
        <begin position="36"/>
        <end position="53"/>
    </location>
</feature>
<evidence type="ECO:0000256" key="1">
    <source>
        <dbReference type="ARBA" id="ARBA00004651"/>
    </source>
</evidence>